<feature type="transmembrane region" description="Helical" evidence="9">
    <location>
        <begin position="409"/>
        <end position="430"/>
    </location>
</feature>
<dbReference type="InterPro" id="IPR004685">
    <property type="entry name" value="Brnchd-chn_aa_trnsp_Livcs"/>
</dbReference>
<dbReference type="PANTHER" id="PTHR30588:SF0">
    <property type="entry name" value="BRANCHED-CHAIN AMINO ACID PERMEASE BRNQ"/>
    <property type="match status" value="1"/>
</dbReference>
<dbReference type="EMBL" id="JAUSTN010000005">
    <property type="protein sequence ID" value="MDQ0275067.1"/>
    <property type="molecule type" value="Genomic_DNA"/>
</dbReference>
<evidence type="ECO:0000256" key="9">
    <source>
        <dbReference type="RuleBase" id="RU362122"/>
    </source>
</evidence>
<keyword evidence="11" id="KW-1185">Reference proteome</keyword>
<comment type="function">
    <text evidence="9">Component of the transport system for branched-chain amino acids.</text>
</comment>
<feature type="transmembrane region" description="Helical" evidence="9">
    <location>
        <begin position="278"/>
        <end position="302"/>
    </location>
</feature>
<comment type="similarity">
    <text evidence="2 9">Belongs to the branched chain amino acid transporter family.</text>
</comment>
<accession>A0ABU0AUY2</accession>
<evidence type="ECO:0000256" key="5">
    <source>
        <dbReference type="ARBA" id="ARBA00022692"/>
    </source>
</evidence>
<dbReference type="Proteomes" id="UP001236559">
    <property type="component" value="Unassembled WGS sequence"/>
</dbReference>
<evidence type="ECO:0000313" key="11">
    <source>
        <dbReference type="Proteomes" id="UP001236559"/>
    </source>
</evidence>
<organism evidence="10 11">
    <name type="scientific">Peptoniphilus koenoeneniae</name>
    <dbReference type="NCBI Taxonomy" id="507751"/>
    <lineage>
        <taxon>Bacteria</taxon>
        <taxon>Bacillati</taxon>
        <taxon>Bacillota</taxon>
        <taxon>Tissierellia</taxon>
        <taxon>Tissierellales</taxon>
        <taxon>Peptoniphilaceae</taxon>
        <taxon>Peptoniphilus</taxon>
    </lineage>
</organism>
<dbReference type="PANTHER" id="PTHR30588">
    <property type="entry name" value="BRANCHED-CHAIN AMINO ACID TRANSPORT SYSTEM 2 CARRIER PROTEIN"/>
    <property type="match status" value="1"/>
</dbReference>
<dbReference type="NCBIfam" id="TIGR00796">
    <property type="entry name" value="livcs"/>
    <property type="match status" value="1"/>
</dbReference>
<feature type="transmembrane region" description="Helical" evidence="9">
    <location>
        <begin position="117"/>
        <end position="139"/>
    </location>
</feature>
<keyword evidence="3 9" id="KW-0813">Transport</keyword>
<feature type="transmembrane region" description="Helical" evidence="9">
    <location>
        <begin position="12"/>
        <end position="32"/>
    </location>
</feature>
<evidence type="ECO:0000256" key="2">
    <source>
        <dbReference type="ARBA" id="ARBA00008540"/>
    </source>
</evidence>
<evidence type="ECO:0000256" key="8">
    <source>
        <dbReference type="ARBA" id="ARBA00023136"/>
    </source>
</evidence>
<evidence type="ECO:0000256" key="4">
    <source>
        <dbReference type="ARBA" id="ARBA00022475"/>
    </source>
</evidence>
<feature type="transmembrane region" description="Helical" evidence="9">
    <location>
        <begin position="191"/>
        <end position="213"/>
    </location>
</feature>
<feature type="transmembrane region" description="Helical" evidence="9">
    <location>
        <begin position="151"/>
        <end position="171"/>
    </location>
</feature>
<evidence type="ECO:0000313" key="10">
    <source>
        <dbReference type="EMBL" id="MDQ0275067.1"/>
    </source>
</evidence>
<feature type="transmembrane region" description="Helical" evidence="9">
    <location>
        <begin position="314"/>
        <end position="333"/>
    </location>
</feature>
<evidence type="ECO:0000256" key="7">
    <source>
        <dbReference type="ARBA" id="ARBA00022989"/>
    </source>
</evidence>
<sequence length="445" mass="48454">MKKLTRSEFLQLSIMLFGLFFGAGNLIFPPLLGNQAGSYTFTALLSFAVTAVVFPVIGAIVVGKTDGLSNLANRVGPVFSIVFTTAIYISIGPGLGIPRAGSVPFEMAIAPYIPQGFNINLARLIYTFVFFLVALLICLKPNELVKRVGKYLTPALLIMIFLMFVKIVFVGKNISGPVGDYESSPLVKGFLSGYDTMDAVAALNFGYVIALAIRRFGVEDKNQVTKYTIKAGVLAGLVLFIVYAMLSSIGMLTSGMFAGSENGAVVLTKAIKLAYGDFGLFLLAGIFTLACLTTCVGLITSGGEYFHHLFKEKLSYRAWVLIWTFFSFVVANFGLNNLLAFSVPILILIYPVALVLIVMGISHDYANYTRASYLVAAFFSVSLPFIQMLDKTFKVSLPLFTDLEKSLPLAAEGLSWLLPTFVALVSVSLLRKFYDLIFYNGKETA</sequence>
<reference evidence="10 11" key="1">
    <citation type="submission" date="2023-07" db="EMBL/GenBank/DDBJ databases">
        <title>Genomic Encyclopedia of Type Strains, Phase IV (KMG-IV): sequencing the most valuable type-strain genomes for metagenomic binning, comparative biology and taxonomic classification.</title>
        <authorList>
            <person name="Goeker M."/>
        </authorList>
    </citation>
    <scope>NUCLEOTIDE SEQUENCE [LARGE SCALE GENOMIC DNA]</scope>
    <source>
        <strain evidence="10 11">DSM 22616</strain>
    </source>
</reference>
<feature type="transmembrane region" description="Helical" evidence="9">
    <location>
        <begin position="339"/>
        <end position="359"/>
    </location>
</feature>
<gene>
    <name evidence="10" type="ORF">J2S72_001091</name>
</gene>
<comment type="caution">
    <text evidence="10">The sequence shown here is derived from an EMBL/GenBank/DDBJ whole genome shotgun (WGS) entry which is preliminary data.</text>
</comment>
<evidence type="ECO:0000256" key="3">
    <source>
        <dbReference type="ARBA" id="ARBA00022448"/>
    </source>
</evidence>
<feature type="transmembrane region" description="Helical" evidence="9">
    <location>
        <begin position="75"/>
        <end position="97"/>
    </location>
</feature>
<proteinExistence type="inferred from homology"/>
<evidence type="ECO:0000256" key="1">
    <source>
        <dbReference type="ARBA" id="ARBA00004651"/>
    </source>
</evidence>
<keyword evidence="5 9" id="KW-0812">Transmembrane</keyword>
<name>A0ABU0AUY2_9FIRM</name>
<feature type="transmembrane region" description="Helical" evidence="9">
    <location>
        <begin position="371"/>
        <end position="389"/>
    </location>
</feature>
<keyword evidence="8 9" id="KW-0472">Membrane</keyword>
<keyword evidence="4" id="KW-1003">Cell membrane</keyword>
<keyword evidence="6 9" id="KW-0029">Amino-acid transport</keyword>
<dbReference type="RefSeq" id="WP_023056072.1">
    <property type="nucleotide sequence ID" value="NZ_JAUSTN010000005.1"/>
</dbReference>
<evidence type="ECO:0000256" key="6">
    <source>
        <dbReference type="ARBA" id="ARBA00022970"/>
    </source>
</evidence>
<comment type="subcellular location">
    <subcellularLocation>
        <location evidence="1 9">Cell membrane</location>
        <topology evidence="1 9">Multi-pass membrane protein</topology>
    </subcellularLocation>
</comment>
<feature type="transmembrane region" description="Helical" evidence="9">
    <location>
        <begin position="233"/>
        <end position="258"/>
    </location>
</feature>
<dbReference type="Pfam" id="PF05525">
    <property type="entry name" value="Branch_AA_trans"/>
    <property type="match status" value="1"/>
</dbReference>
<keyword evidence="7 9" id="KW-1133">Transmembrane helix</keyword>
<feature type="transmembrane region" description="Helical" evidence="9">
    <location>
        <begin position="38"/>
        <end position="63"/>
    </location>
</feature>
<protein>
    <recommendedName>
        <fullName evidence="9">Branched-chain amino acid transport system carrier protein</fullName>
    </recommendedName>
</protein>
<dbReference type="Gene3D" id="1.10.4160.10">
    <property type="entry name" value="Hydantoin permease"/>
    <property type="match status" value="1"/>
</dbReference>